<evidence type="ECO:0000313" key="9">
    <source>
        <dbReference type="Proteomes" id="UP000319671"/>
    </source>
</evidence>
<comment type="subcellular location">
    <subcellularLocation>
        <location evidence="1">Cell membrane</location>
        <topology evidence="1">Multi-pass membrane protein</topology>
    </subcellularLocation>
</comment>
<dbReference type="EMBL" id="VIVN01000013">
    <property type="protein sequence ID" value="TWD94520.1"/>
    <property type="molecule type" value="Genomic_DNA"/>
</dbReference>
<feature type="transmembrane region" description="Helical" evidence="6">
    <location>
        <begin position="245"/>
        <end position="263"/>
    </location>
</feature>
<keyword evidence="9" id="KW-1185">Reference proteome</keyword>
<keyword evidence="5 6" id="KW-0472">Membrane</keyword>
<dbReference type="PANTHER" id="PTHR43791">
    <property type="entry name" value="PERMEASE-RELATED"/>
    <property type="match status" value="1"/>
</dbReference>
<feature type="transmembrane region" description="Helical" evidence="6">
    <location>
        <begin position="337"/>
        <end position="359"/>
    </location>
</feature>
<organism evidence="8 9">
    <name type="scientific">Neobacillus bataviensis</name>
    <dbReference type="NCBI Taxonomy" id="220685"/>
    <lineage>
        <taxon>Bacteria</taxon>
        <taxon>Bacillati</taxon>
        <taxon>Bacillota</taxon>
        <taxon>Bacilli</taxon>
        <taxon>Bacillales</taxon>
        <taxon>Bacillaceae</taxon>
        <taxon>Neobacillus</taxon>
    </lineage>
</organism>
<dbReference type="Gene3D" id="1.20.1250.20">
    <property type="entry name" value="MFS general substrate transporter like domains"/>
    <property type="match status" value="2"/>
</dbReference>
<evidence type="ECO:0000256" key="5">
    <source>
        <dbReference type="ARBA" id="ARBA00023136"/>
    </source>
</evidence>
<feature type="transmembrane region" description="Helical" evidence="6">
    <location>
        <begin position="178"/>
        <end position="200"/>
    </location>
</feature>
<evidence type="ECO:0000256" key="6">
    <source>
        <dbReference type="SAM" id="Phobius"/>
    </source>
</evidence>
<dbReference type="InterPro" id="IPR020846">
    <property type="entry name" value="MFS_dom"/>
</dbReference>
<feature type="domain" description="Major facilitator superfamily (MFS) profile" evidence="7">
    <location>
        <begin position="19"/>
        <end position="426"/>
    </location>
</feature>
<dbReference type="GO" id="GO:0005886">
    <property type="term" value="C:plasma membrane"/>
    <property type="evidence" value="ECO:0007669"/>
    <property type="project" value="UniProtKB-SubCell"/>
</dbReference>
<feature type="transmembrane region" description="Helical" evidence="6">
    <location>
        <begin position="144"/>
        <end position="166"/>
    </location>
</feature>
<keyword evidence="4 6" id="KW-1133">Transmembrane helix</keyword>
<evidence type="ECO:0000256" key="3">
    <source>
        <dbReference type="ARBA" id="ARBA00022692"/>
    </source>
</evidence>
<dbReference type="CDD" id="cd17319">
    <property type="entry name" value="MFS_ExuT_GudP_like"/>
    <property type="match status" value="1"/>
</dbReference>
<dbReference type="PANTHER" id="PTHR43791:SF100">
    <property type="entry name" value="SUGAR TRANSPORTER"/>
    <property type="match status" value="1"/>
</dbReference>
<name>A0A561CTZ3_9BACI</name>
<proteinExistence type="predicted"/>
<feature type="transmembrane region" description="Helical" evidence="6">
    <location>
        <begin position="86"/>
        <end position="105"/>
    </location>
</feature>
<dbReference type="Pfam" id="PF07690">
    <property type="entry name" value="MFS_1"/>
    <property type="match status" value="1"/>
</dbReference>
<reference evidence="8 9" key="1">
    <citation type="submission" date="2019-06" db="EMBL/GenBank/DDBJ databases">
        <title>Sorghum-associated microbial communities from plants grown in Nebraska, USA.</title>
        <authorList>
            <person name="Schachtman D."/>
        </authorList>
    </citation>
    <scope>NUCLEOTIDE SEQUENCE [LARGE SCALE GENOMIC DNA]</scope>
    <source>
        <strain evidence="8 9">2482</strain>
    </source>
</reference>
<evidence type="ECO:0000256" key="4">
    <source>
        <dbReference type="ARBA" id="ARBA00022989"/>
    </source>
</evidence>
<dbReference type="Proteomes" id="UP000319671">
    <property type="component" value="Unassembled WGS sequence"/>
</dbReference>
<feature type="transmembrane region" description="Helical" evidence="6">
    <location>
        <begin position="48"/>
        <end position="70"/>
    </location>
</feature>
<sequence>MEQSFSIEKSTIRKVTMRILPYMFIAYLVAFLDRVSITYASIGGMDKSLHITSSAFGLLSGIFFIGYFLCEVPSNMLLGRFGARKWIARILITWGFVTVITAFASSITHLYILRFLLGVAEAGFFPGMILYITFWFRPKERARAVALFMTAPPLANAFGAPVSTWIVQHVHWADIPGWRWLFILAGIPAIILGFITLFYLTDRPENAKWLNQKEKDWLHIELKKEQETKTNVKSLSFNKVLKSKIVWKFTFINLTYVVGLYGISFWMPRIIQSLSNVLTTTQVGIITMIPYLCGAVSMVLISRRSDRTGERKYHAAFGPFLGTIGLIGVLLSHNPFVSVIMICIATAGLYSFSGPYWAFTSSMVTAELAVIGIGIINSIGNFGGFVGPYAIGLLNNSTGSVSAGIAFLALMLMLTSIQVMLIKRGKTPLDNKQSA</sequence>
<feature type="transmembrane region" description="Helical" evidence="6">
    <location>
        <begin position="20"/>
        <end position="42"/>
    </location>
</feature>
<evidence type="ECO:0000256" key="2">
    <source>
        <dbReference type="ARBA" id="ARBA00022448"/>
    </source>
</evidence>
<gene>
    <name evidence="8" type="ORF">FB550_11353</name>
</gene>
<protein>
    <submittedName>
        <fullName evidence="8">ACS family tartrate transporter-like MFS transporter</fullName>
    </submittedName>
</protein>
<accession>A0A561CTZ3</accession>
<dbReference type="InterPro" id="IPR036259">
    <property type="entry name" value="MFS_trans_sf"/>
</dbReference>
<dbReference type="RefSeq" id="WP_144567270.1">
    <property type="nucleotide sequence ID" value="NZ_VIVN01000013.1"/>
</dbReference>
<dbReference type="FunFam" id="1.20.1250.20:FF:000018">
    <property type="entry name" value="MFS transporter permease"/>
    <property type="match status" value="1"/>
</dbReference>
<feature type="transmembrane region" description="Helical" evidence="6">
    <location>
        <begin position="313"/>
        <end position="331"/>
    </location>
</feature>
<comment type="caution">
    <text evidence="8">The sequence shown here is derived from an EMBL/GenBank/DDBJ whole genome shotgun (WGS) entry which is preliminary data.</text>
</comment>
<dbReference type="SUPFAM" id="SSF103473">
    <property type="entry name" value="MFS general substrate transporter"/>
    <property type="match status" value="1"/>
</dbReference>
<feature type="transmembrane region" description="Helical" evidence="6">
    <location>
        <begin position="368"/>
        <end position="391"/>
    </location>
</feature>
<evidence type="ECO:0000259" key="7">
    <source>
        <dbReference type="PROSITE" id="PS50850"/>
    </source>
</evidence>
<feature type="transmembrane region" description="Helical" evidence="6">
    <location>
        <begin position="111"/>
        <end position="132"/>
    </location>
</feature>
<evidence type="ECO:0000313" key="8">
    <source>
        <dbReference type="EMBL" id="TWD94520.1"/>
    </source>
</evidence>
<feature type="transmembrane region" description="Helical" evidence="6">
    <location>
        <begin position="403"/>
        <end position="422"/>
    </location>
</feature>
<keyword evidence="3 6" id="KW-0812">Transmembrane</keyword>
<feature type="transmembrane region" description="Helical" evidence="6">
    <location>
        <begin position="283"/>
        <end position="301"/>
    </location>
</feature>
<dbReference type="PROSITE" id="PS50850">
    <property type="entry name" value="MFS"/>
    <property type="match status" value="1"/>
</dbReference>
<dbReference type="AlphaFoldDB" id="A0A561CTZ3"/>
<keyword evidence="2" id="KW-0813">Transport</keyword>
<dbReference type="GO" id="GO:0022857">
    <property type="term" value="F:transmembrane transporter activity"/>
    <property type="evidence" value="ECO:0007669"/>
    <property type="project" value="InterPro"/>
</dbReference>
<evidence type="ECO:0000256" key="1">
    <source>
        <dbReference type="ARBA" id="ARBA00004651"/>
    </source>
</evidence>
<dbReference type="InterPro" id="IPR011701">
    <property type="entry name" value="MFS"/>
</dbReference>